<proteinExistence type="predicted"/>
<keyword evidence="1" id="KW-0812">Transmembrane</keyword>
<dbReference type="EMBL" id="JBHRXI010000004">
    <property type="protein sequence ID" value="MFC3613383.1"/>
    <property type="molecule type" value="Genomic_DNA"/>
</dbReference>
<keyword evidence="1" id="KW-0472">Membrane</keyword>
<name>A0ABV7TDU9_9RHOB</name>
<feature type="transmembrane region" description="Helical" evidence="1">
    <location>
        <begin position="6"/>
        <end position="25"/>
    </location>
</feature>
<dbReference type="Proteomes" id="UP001595629">
    <property type="component" value="Unassembled WGS sequence"/>
</dbReference>
<dbReference type="Gene3D" id="3.30.450.20">
    <property type="entry name" value="PAS domain"/>
    <property type="match status" value="1"/>
</dbReference>
<gene>
    <name evidence="2" type="ORF">ACFORG_06395</name>
</gene>
<dbReference type="SUPFAM" id="SSF55785">
    <property type="entry name" value="PYP-like sensor domain (PAS domain)"/>
    <property type="match status" value="2"/>
</dbReference>
<keyword evidence="3" id="KW-1185">Reference proteome</keyword>
<accession>A0ABV7TDU9</accession>
<keyword evidence="1" id="KW-1133">Transmembrane helix</keyword>
<sequence>MSDWIIPAISGLVMAGFTFAVLLQGRRRASTGWRFEHDSRQSAFLFDEEGVIDRSGRAWKEVSTWQDLHDRLSTSFPGFPAHASLVEDAGQLSFKPRGQCDFGEVRCEWIDGICRVELRHKDRDEDANSSPQTTADLSLQRAMDQAPYPVWHMDTDGRVRWSNRSYETLAHHIRGDTVSADTSLFPFRQDQTVDGKRSRVSITAPTGDRKLWYDLSCVAQDDGHLCYAIDVNAVVDAEVAQRNFVQTLAKTFAQLPIGLAIFDRNRQLALFNPALIDLTALSAQFLSGRPSLSSFFDRLRNQNMMPEPKNYGGWRQQMNALVEAAVDGRYEETWTLPSGSVYSVNGRPHPDGAIGFLFQDITAEITLTRRFRSELELGQLVLDMLDDAVTVFSSDGTLTMSNKAYRDLWDVDPEGSFAQVSILDSMRVWQECSDPTPIWGDIRDFVTSGDIRTEWAGRFELKDGRRMNCIVSPIVNNASLIRFVEVQPAQHAHALEGKEANEPA</sequence>
<dbReference type="RefSeq" id="WP_386734551.1">
    <property type="nucleotide sequence ID" value="NZ_JBHRXI010000004.1"/>
</dbReference>
<reference evidence="3" key="1">
    <citation type="journal article" date="2019" name="Int. J. Syst. Evol. Microbiol.">
        <title>The Global Catalogue of Microorganisms (GCM) 10K type strain sequencing project: providing services to taxonomists for standard genome sequencing and annotation.</title>
        <authorList>
            <consortium name="The Broad Institute Genomics Platform"/>
            <consortium name="The Broad Institute Genome Sequencing Center for Infectious Disease"/>
            <person name="Wu L."/>
            <person name="Ma J."/>
        </authorList>
    </citation>
    <scope>NUCLEOTIDE SEQUENCE [LARGE SCALE GENOMIC DNA]</scope>
    <source>
        <strain evidence="3">KCTC 42911</strain>
    </source>
</reference>
<evidence type="ECO:0000256" key="1">
    <source>
        <dbReference type="SAM" id="Phobius"/>
    </source>
</evidence>
<organism evidence="2 3">
    <name type="scientific">Lutimaribacter marinistellae</name>
    <dbReference type="NCBI Taxonomy" id="1820329"/>
    <lineage>
        <taxon>Bacteria</taxon>
        <taxon>Pseudomonadati</taxon>
        <taxon>Pseudomonadota</taxon>
        <taxon>Alphaproteobacteria</taxon>
        <taxon>Rhodobacterales</taxon>
        <taxon>Roseobacteraceae</taxon>
        <taxon>Lutimaribacter</taxon>
    </lineage>
</organism>
<evidence type="ECO:0000313" key="2">
    <source>
        <dbReference type="EMBL" id="MFC3613383.1"/>
    </source>
</evidence>
<dbReference type="InterPro" id="IPR035965">
    <property type="entry name" value="PAS-like_dom_sf"/>
</dbReference>
<comment type="caution">
    <text evidence="2">The sequence shown here is derived from an EMBL/GenBank/DDBJ whole genome shotgun (WGS) entry which is preliminary data.</text>
</comment>
<protein>
    <submittedName>
        <fullName evidence="2">PAS-domain containing protein</fullName>
    </submittedName>
</protein>
<dbReference type="Pfam" id="PF12860">
    <property type="entry name" value="PAS_7"/>
    <property type="match status" value="1"/>
</dbReference>
<evidence type="ECO:0000313" key="3">
    <source>
        <dbReference type="Proteomes" id="UP001595629"/>
    </source>
</evidence>